<dbReference type="InterPro" id="IPR012332">
    <property type="entry name" value="Autotransporter_pectin_lyase_C"/>
</dbReference>
<organism evidence="2 3">
    <name type="scientific">Gluconobacter oxydans DSM 3504</name>
    <dbReference type="NCBI Taxonomy" id="1288313"/>
    <lineage>
        <taxon>Bacteria</taxon>
        <taxon>Pseudomonadati</taxon>
        <taxon>Pseudomonadota</taxon>
        <taxon>Alphaproteobacteria</taxon>
        <taxon>Acetobacterales</taxon>
        <taxon>Acetobacteraceae</taxon>
        <taxon>Gluconobacter</taxon>
    </lineage>
</organism>
<evidence type="ECO:0000313" key="2">
    <source>
        <dbReference type="EMBL" id="AHK70924.1"/>
    </source>
</evidence>
<feature type="domain" description="Hedgehog/Intein (Hint)" evidence="1">
    <location>
        <begin position="338"/>
        <end position="473"/>
    </location>
</feature>
<dbReference type="InterPro" id="IPR028992">
    <property type="entry name" value="Hedgehog/Intein_dom"/>
</dbReference>
<sequence length="534" mass="56221">MSSTSSQTSSGTETGADGSITVVAGATVSGLTLNGVTQYVLGSAVDTVVHGYEDSQHYGSFLPTTTGTQIVQSGGVADHTQILSEFYYQANGWTPLDAPANQIVQNGGSAFDTTIQGSAVDTTPGAGGRYYVEELKAYQTVENGGYVSDVHVGGDALSTIEAGGSATDTVLQGSSALFYLADDITSWRYETLHLQAEQDVEGTSENVTVQSDGLLVVDGTVRNATVSNGGMVIAHSGAILSDISVSSGGVLQLDSGVSLESPITVQTSAALIFTDISATGGTVSATVIPDEDGVTGRLEVFSGTTMVKDIAVQGDFTSPLYFTQAAAGNYLEMGFGTPCYCPGTLIATPQGERPVEDLEIGDPVLTASGQVRPVHWIGRRAYDPLFAYGNRDILPILIRAGALAEGLPRRDLMISPLHAMFIDGFLVPALHLVNGTSIIQIERPETIRYIHVELENHDLLLAEGAPSESFLDDGSRGMFHNAEEYRTLYPDLPDRAPRYCAPRLEGGAELEAIHRRLCSSAPARDDRDLTGAAA</sequence>
<dbReference type="InterPro" id="IPR036844">
    <property type="entry name" value="Hint_dom_sf"/>
</dbReference>
<name>A0A067Z3V4_GLUOY</name>
<dbReference type="Proteomes" id="UP000031656">
    <property type="component" value="Chromosome"/>
</dbReference>
<dbReference type="EMBL" id="CP004373">
    <property type="protein sequence ID" value="AHK70924.1"/>
    <property type="molecule type" value="Genomic_DNA"/>
</dbReference>
<dbReference type="KEGG" id="goy:GLS_c10160"/>
<evidence type="ECO:0000313" key="3">
    <source>
        <dbReference type="Proteomes" id="UP000031656"/>
    </source>
</evidence>
<dbReference type="RefSeq" id="WP_080691897.1">
    <property type="nucleotide sequence ID" value="NZ_CP004373.1"/>
</dbReference>
<dbReference type="NCBIfam" id="TIGR04415">
    <property type="entry name" value="O_hepto_targRPT"/>
    <property type="match status" value="1"/>
</dbReference>
<dbReference type="HOGENOM" id="CLU_498528_0_0_5"/>
<dbReference type="InterPro" id="IPR030930">
    <property type="entry name" value="AIDA"/>
</dbReference>
<dbReference type="SUPFAM" id="SSF51294">
    <property type="entry name" value="Hedgehog/intein (Hint) domain"/>
    <property type="match status" value="1"/>
</dbReference>
<protein>
    <submittedName>
        <fullName evidence="2">Hint domain protein</fullName>
    </submittedName>
</protein>
<dbReference type="Pfam" id="PF13403">
    <property type="entry name" value="Hint_2"/>
    <property type="match status" value="1"/>
</dbReference>
<evidence type="ECO:0000259" key="1">
    <source>
        <dbReference type="Pfam" id="PF13403"/>
    </source>
</evidence>
<dbReference type="AlphaFoldDB" id="A0A067Z3V4"/>
<dbReference type="Gene3D" id="2.170.16.10">
    <property type="entry name" value="Hedgehog/Intein (Hint) domain"/>
    <property type="match status" value="1"/>
</dbReference>
<dbReference type="Gene3D" id="2.160.20.20">
    <property type="match status" value="1"/>
</dbReference>
<gene>
    <name evidence="2" type="ORF">GLS_c10160</name>
</gene>
<reference evidence="2 3" key="1">
    <citation type="journal article" date="2015" name="Appl. Microbiol. Biotechnol.">
        <title>The consequence of an additional NADH dehydrogenase paralog on the growth of Gluconobacter oxydans DSM3504.</title>
        <authorList>
            <person name="Kostner D."/>
            <person name="Luchterhand B."/>
            <person name="Junker A."/>
            <person name="Volland S."/>
            <person name="Daniel R."/>
            <person name="Buchs J."/>
            <person name="Liebl W."/>
            <person name="Ehrenreich A."/>
        </authorList>
    </citation>
    <scope>NUCLEOTIDE SEQUENCE [LARGE SCALE GENOMIC DNA]</scope>
    <source>
        <strain evidence="2">DSM 3504</strain>
    </source>
</reference>
<proteinExistence type="predicted"/>
<dbReference type="GeneID" id="56905252"/>
<accession>A0A067Z3V4</accession>